<dbReference type="GO" id="GO:0051603">
    <property type="term" value="P:proteolysis involved in protein catabolic process"/>
    <property type="evidence" value="ECO:0007669"/>
    <property type="project" value="TreeGrafter"/>
</dbReference>
<dbReference type="CDD" id="cd07331">
    <property type="entry name" value="M48C_Oma1_like"/>
    <property type="match status" value="1"/>
</dbReference>
<feature type="domain" description="Peptidase M48" evidence="7">
    <location>
        <begin position="86"/>
        <end position="252"/>
    </location>
</feature>
<dbReference type="AlphaFoldDB" id="A0A835ZJB7"/>
<organism evidence="8 9">
    <name type="scientific">Tribonema minus</name>
    <dbReference type="NCBI Taxonomy" id="303371"/>
    <lineage>
        <taxon>Eukaryota</taxon>
        <taxon>Sar</taxon>
        <taxon>Stramenopiles</taxon>
        <taxon>Ochrophyta</taxon>
        <taxon>PX clade</taxon>
        <taxon>Xanthophyceae</taxon>
        <taxon>Tribonematales</taxon>
        <taxon>Tribonemataceae</taxon>
        <taxon>Tribonema</taxon>
    </lineage>
</organism>
<dbReference type="GO" id="GO:0016020">
    <property type="term" value="C:membrane"/>
    <property type="evidence" value="ECO:0007669"/>
    <property type="project" value="TreeGrafter"/>
</dbReference>
<sequence>MELEADHIGMLLLARSGTYHPQDCSPELPKSRKLELEADHIGMLLLANSCAYRPQESVEMLNRISGSCPCRIAQNLMRGILKEVPAAESWDWEFYVINDPANINAFALAGGKVFVFTGLFKVAPTEGLLAAVVGHEIGHALARHHAEQNVVQWFKSFMTVVALLVGVDMASINVLDWLASMGLQLPKSRQLELEADHIGMLLLARSCAYRPQESVEMLNRLRAATGDTGGVLARASSYFNTHPAGEDRVAAAIKQLPSALAEMKRMCPEYVHHLKGKAHAAQLPSATQIRAVR</sequence>
<evidence type="ECO:0000313" key="9">
    <source>
        <dbReference type="Proteomes" id="UP000664859"/>
    </source>
</evidence>
<dbReference type="GO" id="GO:0004222">
    <property type="term" value="F:metalloendopeptidase activity"/>
    <property type="evidence" value="ECO:0007669"/>
    <property type="project" value="InterPro"/>
</dbReference>
<comment type="cofactor">
    <cofactor evidence="6">
        <name>Zn(2+)</name>
        <dbReference type="ChEBI" id="CHEBI:29105"/>
    </cofactor>
    <text evidence="6">Binds 1 zinc ion per subunit.</text>
</comment>
<keyword evidence="2" id="KW-0479">Metal-binding</keyword>
<proteinExistence type="inferred from homology"/>
<name>A0A835ZJB7_9STRA</name>
<keyword evidence="4 6" id="KW-0862">Zinc</keyword>
<dbReference type="PANTHER" id="PTHR22726:SF1">
    <property type="entry name" value="METALLOENDOPEPTIDASE OMA1, MITOCHONDRIAL"/>
    <property type="match status" value="1"/>
</dbReference>
<comment type="similarity">
    <text evidence="6">Belongs to the peptidase M48 family.</text>
</comment>
<evidence type="ECO:0000256" key="5">
    <source>
        <dbReference type="ARBA" id="ARBA00023049"/>
    </source>
</evidence>
<keyword evidence="1 6" id="KW-0645">Protease</keyword>
<evidence type="ECO:0000256" key="6">
    <source>
        <dbReference type="RuleBase" id="RU003983"/>
    </source>
</evidence>
<dbReference type="PANTHER" id="PTHR22726">
    <property type="entry name" value="METALLOENDOPEPTIDASE OMA1"/>
    <property type="match status" value="1"/>
</dbReference>
<keyword evidence="5 6" id="KW-0482">Metalloprotease</keyword>
<dbReference type="InterPro" id="IPR001915">
    <property type="entry name" value="Peptidase_M48"/>
</dbReference>
<keyword evidence="3 6" id="KW-0378">Hydrolase</keyword>
<evidence type="ECO:0000256" key="3">
    <source>
        <dbReference type="ARBA" id="ARBA00022801"/>
    </source>
</evidence>
<evidence type="ECO:0000256" key="1">
    <source>
        <dbReference type="ARBA" id="ARBA00022670"/>
    </source>
</evidence>
<dbReference type="Gene3D" id="3.30.2010.10">
    <property type="entry name" value="Metalloproteases ('zincins'), catalytic domain"/>
    <property type="match status" value="1"/>
</dbReference>
<dbReference type="Proteomes" id="UP000664859">
    <property type="component" value="Unassembled WGS sequence"/>
</dbReference>
<reference evidence="8" key="1">
    <citation type="submission" date="2021-02" db="EMBL/GenBank/DDBJ databases">
        <title>First Annotated Genome of the Yellow-green Alga Tribonema minus.</title>
        <authorList>
            <person name="Mahan K.M."/>
        </authorList>
    </citation>
    <scope>NUCLEOTIDE SEQUENCE</scope>
    <source>
        <strain evidence="8">UTEX B ZZ1240</strain>
    </source>
</reference>
<evidence type="ECO:0000259" key="7">
    <source>
        <dbReference type="Pfam" id="PF01435"/>
    </source>
</evidence>
<dbReference type="GO" id="GO:0046872">
    <property type="term" value="F:metal ion binding"/>
    <property type="evidence" value="ECO:0007669"/>
    <property type="project" value="UniProtKB-KW"/>
</dbReference>
<evidence type="ECO:0000256" key="4">
    <source>
        <dbReference type="ARBA" id="ARBA00022833"/>
    </source>
</evidence>
<gene>
    <name evidence="8" type="ORF">JKP88DRAFT_260933</name>
</gene>
<protein>
    <submittedName>
        <fullName evidence="8">Peptidase family M48-domain-containing protein</fullName>
    </submittedName>
</protein>
<dbReference type="EMBL" id="JAFCMP010000001">
    <property type="protein sequence ID" value="KAG5193139.1"/>
    <property type="molecule type" value="Genomic_DNA"/>
</dbReference>
<evidence type="ECO:0000313" key="8">
    <source>
        <dbReference type="EMBL" id="KAG5193139.1"/>
    </source>
</evidence>
<dbReference type="InterPro" id="IPR051156">
    <property type="entry name" value="Mito/Outer_Membr_Metalloprot"/>
</dbReference>
<keyword evidence="9" id="KW-1185">Reference proteome</keyword>
<dbReference type="Pfam" id="PF01435">
    <property type="entry name" value="Peptidase_M48"/>
    <property type="match status" value="1"/>
</dbReference>
<dbReference type="OrthoDB" id="7464992at2759"/>
<evidence type="ECO:0000256" key="2">
    <source>
        <dbReference type="ARBA" id="ARBA00022723"/>
    </source>
</evidence>
<accession>A0A835ZJB7</accession>
<comment type="caution">
    <text evidence="8">The sequence shown here is derived from an EMBL/GenBank/DDBJ whole genome shotgun (WGS) entry which is preliminary data.</text>
</comment>